<dbReference type="GO" id="GO:0003677">
    <property type="term" value="F:DNA binding"/>
    <property type="evidence" value="ECO:0007669"/>
    <property type="project" value="UniProtKB-KW"/>
</dbReference>
<dbReference type="InterPro" id="IPR047057">
    <property type="entry name" value="MerR_fam"/>
</dbReference>
<dbReference type="Pfam" id="PF06445">
    <property type="entry name" value="GyrI-like"/>
    <property type="match status" value="1"/>
</dbReference>
<keyword evidence="1 3" id="KW-0238">DNA-binding</keyword>
<reference evidence="3 4" key="1">
    <citation type="submission" date="2018-05" db="EMBL/GenBank/DDBJ databases">
        <title>Genome comparison of Eubacterium sp.</title>
        <authorList>
            <person name="Feng Y."/>
            <person name="Sanchez-Andrea I."/>
            <person name="Stams A.J.M."/>
            <person name="De Vos W.M."/>
        </authorList>
    </citation>
    <scope>NUCLEOTIDE SEQUENCE [LARGE SCALE GENOMIC DNA]</scope>
    <source>
        <strain evidence="3 4">YI</strain>
    </source>
</reference>
<dbReference type="RefSeq" id="WP_096920616.1">
    <property type="nucleotide sequence ID" value="NZ_CP029487.1"/>
</dbReference>
<dbReference type="AlphaFoldDB" id="A0A4P9CCQ6"/>
<dbReference type="KEGG" id="emt:CPZ25_019600"/>
<dbReference type="EMBL" id="CP029487">
    <property type="protein sequence ID" value="QCT73427.1"/>
    <property type="molecule type" value="Genomic_DNA"/>
</dbReference>
<evidence type="ECO:0000313" key="3">
    <source>
        <dbReference type="EMBL" id="QCT73427.1"/>
    </source>
</evidence>
<sequence length="264" mass="30380">MFTIGEFSKLGRISPRMLRYYDAMGLLRPTRIGENGYRYYEAAQLETLAEIETLKDYGFALSEIGDLLTLSGQELAVRLHRRRLAAYDEIYTLRKKLRQMEDAMMKMEKCNLLKDQYHVIVMETPAQRVYGIRRKINISETGDLFDDLYKKVNELGLTRCGAAQQVYLSEEFSYESMDVEAQVEVSGEHPDVKVIPARLCVATTHIGPFEGLHNAYDAICSWLAEHPEYKVTGPSVERYLKDVDMVKDEEELETGILFPVQKLQ</sequence>
<dbReference type="GO" id="GO:0003700">
    <property type="term" value="F:DNA-binding transcription factor activity"/>
    <property type="evidence" value="ECO:0007669"/>
    <property type="project" value="InterPro"/>
</dbReference>
<dbReference type="InterPro" id="IPR011256">
    <property type="entry name" value="Reg_factor_effector_dom_sf"/>
</dbReference>
<dbReference type="InterPro" id="IPR029442">
    <property type="entry name" value="GyrI-like"/>
</dbReference>
<dbReference type="PANTHER" id="PTHR30204">
    <property type="entry name" value="REDOX-CYCLING DRUG-SENSING TRANSCRIPTIONAL ACTIVATOR SOXR"/>
    <property type="match status" value="1"/>
</dbReference>
<proteinExistence type="predicted"/>
<dbReference type="PANTHER" id="PTHR30204:SF97">
    <property type="entry name" value="MERR FAMILY REGULATORY PROTEIN"/>
    <property type="match status" value="1"/>
</dbReference>
<dbReference type="SUPFAM" id="SSF55136">
    <property type="entry name" value="Probable bacterial effector-binding domain"/>
    <property type="match status" value="1"/>
</dbReference>
<dbReference type="SUPFAM" id="SSF46955">
    <property type="entry name" value="Putative DNA-binding domain"/>
    <property type="match status" value="1"/>
</dbReference>
<evidence type="ECO:0000259" key="2">
    <source>
        <dbReference type="PROSITE" id="PS50937"/>
    </source>
</evidence>
<name>A0A4P9CCQ6_EUBML</name>
<dbReference type="Gene3D" id="3.20.80.10">
    <property type="entry name" value="Regulatory factor, effector binding domain"/>
    <property type="match status" value="1"/>
</dbReference>
<evidence type="ECO:0000313" key="4">
    <source>
        <dbReference type="Proteomes" id="UP000218387"/>
    </source>
</evidence>
<organism evidence="3 4">
    <name type="scientific">Eubacterium maltosivorans</name>
    <dbReference type="NCBI Taxonomy" id="2041044"/>
    <lineage>
        <taxon>Bacteria</taxon>
        <taxon>Bacillati</taxon>
        <taxon>Bacillota</taxon>
        <taxon>Clostridia</taxon>
        <taxon>Eubacteriales</taxon>
        <taxon>Eubacteriaceae</taxon>
        <taxon>Eubacterium</taxon>
    </lineage>
</organism>
<dbReference type="InterPro" id="IPR000551">
    <property type="entry name" value="MerR-type_HTH_dom"/>
</dbReference>
<evidence type="ECO:0000256" key="1">
    <source>
        <dbReference type="ARBA" id="ARBA00023125"/>
    </source>
</evidence>
<dbReference type="SMART" id="SM00871">
    <property type="entry name" value="AraC_E_bind"/>
    <property type="match status" value="1"/>
</dbReference>
<dbReference type="InterPro" id="IPR009061">
    <property type="entry name" value="DNA-bd_dom_put_sf"/>
</dbReference>
<accession>A0A4P9CCQ6</accession>
<dbReference type="InterPro" id="IPR010499">
    <property type="entry name" value="AraC_E-bd"/>
</dbReference>
<dbReference type="PROSITE" id="PS50937">
    <property type="entry name" value="HTH_MERR_2"/>
    <property type="match status" value="1"/>
</dbReference>
<dbReference type="Proteomes" id="UP000218387">
    <property type="component" value="Chromosome"/>
</dbReference>
<dbReference type="Pfam" id="PF13411">
    <property type="entry name" value="MerR_1"/>
    <property type="match status" value="1"/>
</dbReference>
<keyword evidence="4" id="KW-1185">Reference proteome</keyword>
<feature type="domain" description="HTH merR-type" evidence="2">
    <location>
        <begin position="1"/>
        <end position="70"/>
    </location>
</feature>
<protein>
    <submittedName>
        <fullName evidence="3">MerR family DNA-binding transcriptional regulator</fullName>
    </submittedName>
</protein>
<gene>
    <name evidence="3" type="ORF">CPZ25_019600</name>
</gene>
<dbReference type="Gene3D" id="1.10.1660.10">
    <property type="match status" value="1"/>
</dbReference>
<dbReference type="SMART" id="SM00422">
    <property type="entry name" value="HTH_MERR"/>
    <property type="match status" value="1"/>
</dbReference>